<evidence type="ECO:0000313" key="1">
    <source>
        <dbReference type="EMBL" id="MPN11871.1"/>
    </source>
</evidence>
<gene>
    <name evidence="1" type="ORF">SDC9_159179</name>
</gene>
<dbReference type="EMBL" id="VSSQ01058143">
    <property type="protein sequence ID" value="MPN11871.1"/>
    <property type="molecule type" value="Genomic_DNA"/>
</dbReference>
<protein>
    <submittedName>
        <fullName evidence="1">Uncharacterized protein</fullName>
    </submittedName>
</protein>
<reference evidence="1" key="1">
    <citation type="submission" date="2019-08" db="EMBL/GenBank/DDBJ databases">
        <authorList>
            <person name="Kucharzyk K."/>
            <person name="Murdoch R.W."/>
            <person name="Higgins S."/>
            <person name="Loffler F."/>
        </authorList>
    </citation>
    <scope>NUCLEOTIDE SEQUENCE</scope>
</reference>
<proteinExistence type="predicted"/>
<organism evidence="1">
    <name type="scientific">bioreactor metagenome</name>
    <dbReference type="NCBI Taxonomy" id="1076179"/>
    <lineage>
        <taxon>unclassified sequences</taxon>
        <taxon>metagenomes</taxon>
        <taxon>ecological metagenomes</taxon>
    </lineage>
</organism>
<sequence>MHDMGTSLSPATPIQDVSHDGPNLSFICSSVQKVSFPHRSPAGSMVTLSSLMTMMTGLSDIPLTIRPSQPERFNAVPNLPPASLSPNIPVRGDLEVISCRPEVGTFVPVNGPVIHIIGLSGPSGSVSGPVMSNKSLAPIPLPPR</sequence>
<name>A0A645FC30_9ZZZZ</name>
<accession>A0A645FC30</accession>
<comment type="caution">
    <text evidence="1">The sequence shown here is derived from an EMBL/GenBank/DDBJ whole genome shotgun (WGS) entry which is preliminary data.</text>
</comment>
<dbReference type="AlphaFoldDB" id="A0A645FC30"/>